<dbReference type="GO" id="GO:0046421">
    <property type="term" value="F:methylisocitrate lyase activity"/>
    <property type="evidence" value="ECO:0007669"/>
    <property type="project" value="UniProtKB-UniRule"/>
</dbReference>
<comment type="catalytic activity">
    <reaction evidence="1 11 12">
        <text>(2S,3R)-3-hydroxybutane-1,2,3-tricarboxylate = pyruvate + succinate</text>
        <dbReference type="Rhea" id="RHEA:16809"/>
        <dbReference type="ChEBI" id="CHEBI:15361"/>
        <dbReference type="ChEBI" id="CHEBI:30031"/>
        <dbReference type="ChEBI" id="CHEBI:57429"/>
        <dbReference type="EC" id="4.1.3.30"/>
    </reaction>
</comment>
<dbReference type="Proteomes" id="UP000062788">
    <property type="component" value="Unassembled WGS sequence"/>
</dbReference>
<dbReference type="FunFam" id="3.20.20.60:FF:000009">
    <property type="entry name" value="2-methylisocitrate lyase"/>
    <property type="match status" value="1"/>
</dbReference>
<dbReference type="NCBIfam" id="TIGR02317">
    <property type="entry name" value="prpB"/>
    <property type="match status" value="1"/>
</dbReference>
<dbReference type="UniPathway" id="UPA00946"/>
<dbReference type="Gene3D" id="3.20.20.60">
    <property type="entry name" value="Phosphoenolpyruvate-binding domains"/>
    <property type="match status" value="1"/>
</dbReference>
<dbReference type="NCBIfam" id="NF008455">
    <property type="entry name" value="PRK11320.1"/>
    <property type="match status" value="1"/>
</dbReference>
<keyword evidence="7 11" id="KW-0456">Lyase</keyword>
<evidence type="ECO:0000313" key="16">
    <source>
        <dbReference type="Proteomes" id="UP000198460"/>
    </source>
</evidence>
<dbReference type="PANTHER" id="PTHR42905:SF5">
    <property type="entry name" value="CARBOXYVINYL-CARBOXYPHOSPHONATE PHOSPHORYLMUTASE, CHLOROPLASTIC"/>
    <property type="match status" value="1"/>
</dbReference>
<feature type="binding site" evidence="11">
    <location>
        <position position="90"/>
    </location>
    <ligand>
        <name>Mg(2+)</name>
        <dbReference type="ChEBI" id="CHEBI:18420"/>
    </ligand>
</feature>
<evidence type="ECO:0000256" key="4">
    <source>
        <dbReference type="ARBA" id="ARBA00012260"/>
    </source>
</evidence>
<feature type="binding site" evidence="11">
    <location>
        <position position="88"/>
    </location>
    <ligand>
        <name>Mg(2+)</name>
        <dbReference type="ChEBI" id="CHEBI:18420"/>
    </ligand>
</feature>
<evidence type="ECO:0000256" key="10">
    <source>
        <dbReference type="ARBA" id="ARBA00073849"/>
    </source>
</evidence>
<dbReference type="InterPro" id="IPR039556">
    <property type="entry name" value="ICL/PEPM"/>
</dbReference>
<comment type="pathway">
    <text evidence="11 12">Organic acid metabolism; propanoate degradation.</text>
</comment>
<dbReference type="GO" id="GO:0000287">
    <property type="term" value="F:magnesium ion binding"/>
    <property type="evidence" value="ECO:0007669"/>
    <property type="project" value="UniProtKB-UniRule"/>
</dbReference>
<accession>A0A124P9Y6</accession>
<evidence type="ECO:0000256" key="9">
    <source>
        <dbReference type="ARBA" id="ARBA00057039"/>
    </source>
</evidence>
<dbReference type="HAMAP" id="MF_01939">
    <property type="entry name" value="PrpB"/>
    <property type="match status" value="1"/>
</dbReference>
<evidence type="ECO:0000313" key="13">
    <source>
        <dbReference type="EMBL" id="KVE30008.1"/>
    </source>
</evidence>
<evidence type="ECO:0000313" key="15">
    <source>
        <dbReference type="Proteomes" id="UP000062788"/>
    </source>
</evidence>
<proteinExistence type="inferred from homology"/>
<dbReference type="PROSITE" id="PS00161">
    <property type="entry name" value="ISOCITRATE_LYASE"/>
    <property type="match status" value="1"/>
</dbReference>
<keyword evidence="6 11" id="KW-0460">Magnesium</keyword>
<dbReference type="InterPro" id="IPR040442">
    <property type="entry name" value="Pyrv_kinase-like_dom_sf"/>
</dbReference>
<comment type="function">
    <text evidence="9">Involved in the catabolism of short chain fatty acids (SCFA) via the 2-methylcitrate cycle I (propionate degradation route). Catalyzes the thermodynamically favored C-C bond cleavage of (2R,3S)-2-methylisocitrate to yield pyruvate and succinate via an alpha-carboxy-carbanion intermediate.</text>
</comment>
<feature type="binding site" evidence="11">
    <location>
        <begin position="48"/>
        <end position="50"/>
    </location>
    <ligand>
        <name>substrate</name>
    </ligand>
</feature>
<protein>
    <recommendedName>
        <fullName evidence="10 11">2-methylisocitrate lyase</fullName>
        <shortName evidence="11">2-MIC</shortName>
        <shortName evidence="11">MICL</shortName>
        <ecNumber evidence="4 11">4.1.3.30</ecNumber>
    </recommendedName>
    <alternativeName>
        <fullName evidence="11">(2R,3S)-2-methylisocitrate lyase</fullName>
    </alternativeName>
</protein>
<dbReference type="InterPro" id="IPR012695">
    <property type="entry name" value="PrpB"/>
</dbReference>
<evidence type="ECO:0000256" key="2">
    <source>
        <dbReference type="ARBA" id="ARBA00001946"/>
    </source>
</evidence>
<reference evidence="13 15" key="1">
    <citation type="submission" date="2015-11" db="EMBL/GenBank/DDBJ databases">
        <title>Expanding the genomic diversity of Burkholderia species for the development of highly accurate diagnostics.</title>
        <authorList>
            <person name="Sahl J."/>
            <person name="Keim P."/>
            <person name="Wagner D."/>
        </authorList>
    </citation>
    <scope>NUCLEOTIDE SEQUENCE [LARGE SCALE GENOMIC DNA]</scope>
    <source>
        <strain evidence="13 15">TSV85</strain>
    </source>
</reference>
<evidence type="ECO:0000256" key="5">
    <source>
        <dbReference type="ARBA" id="ARBA00022723"/>
    </source>
</evidence>
<dbReference type="InterPro" id="IPR018523">
    <property type="entry name" value="Isocitrate_lyase_ph_CS"/>
</dbReference>
<keyword evidence="5 11" id="KW-0479">Metal-binding</keyword>
<evidence type="ECO:0000313" key="14">
    <source>
        <dbReference type="EMBL" id="SMG02804.1"/>
    </source>
</evidence>
<dbReference type="EC" id="4.1.3.30" evidence="4 11"/>
<dbReference type="PANTHER" id="PTHR42905">
    <property type="entry name" value="PHOSPHOENOLPYRUVATE CARBOXYLASE"/>
    <property type="match status" value="1"/>
</dbReference>
<evidence type="ECO:0000256" key="8">
    <source>
        <dbReference type="ARBA" id="ARBA00044762"/>
    </source>
</evidence>
<organism evidence="13 15">
    <name type="scientific">Burkholderia singularis</name>
    <dbReference type="NCBI Taxonomy" id="1503053"/>
    <lineage>
        <taxon>Bacteria</taxon>
        <taxon>Pseudomonadati</taxon>
        <taxon>Pseudomonadota</taxon>
        <taxon>Betaproteobacteria</taxon>
        <taxon>Burkholderiales</taxon>
        <taxon>Burkholderiaceae</taxon>
        <taxon>Burkholderia</taxon>
        <taxon>pseudomallei group</taxon>
    </lineage>
</organism>
<dbReference type="Pfam" id="PF13714">
    <property type="entry name" value="PEP_mutase"/>
    <property type="match status" value="1"/>
</dbReference>
<evidence type="ECO:0000256" key="6">
    <source>
        <dbReference type="ARBA" id="ARBA00022842"/>
    </source>
</evidence>
<evidence type="ECO:0000256" key="7">
    <source>
        <dbReference type="ARBA" id="ARBA00023239"/>
    </source>
</evidence>
<keyword evidence="15" id="KW-1185">Reference proteome</keyword>
<comment type="function">
    <text evidence="12">Catalyzes the thermodynamically favored C-C bond cleavage of (2R,3S)-2-methylisocitrate to yield pyruvate and succinate.</text>
</comment>
<reference evidence="14 16" key="2">
    <citation type="submission" date="2017-04" db="EMBL/GenBank/DDBJ databases">
        <authorList>
            <person name="Afonso C.L."/>
            <person name="Miller P.J."/>
            <person name="Scott M.A."/>
            <person name="Spackman E."/>
            <person name="Goraichik I."/>
            <person name="Dimitrov K.M."/>
            <person name="Suarez D.L."/>
            <person name="Swayne D.E."/>
        </authorList>
    </citation>
    <scope>NUCLEOTIDE SEQUENCE [LARGE SCALE GENOMIC DNA]</scope>
    <source>
        <strain evidence="14">LMG 28154</strain>
    </source>
</reference>
<sequence length="297" mass="31861">MSNPQPTSAGAKFRAAVAAEQPLQVVGAITAYAAKMAEAVGFKAVYLSGGGVAANSLGIPDLGISTMDDVLIDANRITNATSLPLLVDIDTGWGGAFNIARTIRSFIKAGVAAVHLEDQVGQKRCGHRPGKECVPAGEMVDRIKAAVDARTDDGFVIMARTDAAAAEGLDSAIERAVAYVEAGADMIFPEAMKTLDDYRRFKAAVKVPILANLTEFGSTPFFTTDELRSANVDIALYCCGAYRAMNKAALNFYETVRRDGTQKAAVPTMQTRAELYDYLGYYAYEEKLDRLFSEGRN</sequence>
<name>A0A124P9Y6_9BURK</name>
<dbReference type="RefSeq" id="WP_059512665.1">
    <property type="nucleotide sequence ID" value="NZ_CP013449.1"/>
</dbReference>
<dbReference type="CDD" id="cd00377">
    <property type="entry name" value="ICL_PEPM"/>
    <property type="match status" value="1"/>
</dbReference>
<dbReference type="InterPro" id="IPR015813">
    <property type="entry name" value="Pyrv/PenolPyrv_kinase-like_dom"/>
</dbReference>
<feature type="binding site" evidence="11">
    <location>
        <position position="272"/>
    </location>
    <ligand>
        <name>substrate</name>
    </ligand>
</feature>
<feature type="binding site" evidence="11">
    <location>
        <position position="190"/>
    </location>
    <ligand>
        <name>substrate</name>
    </ligand>
</feature>
<comment type="similarity">
    <text evidence="3 11 12">Belongs to the isocitrate lyase/PEP mutase superfamily. Methylisocitrate lyase family.</text>
</comment>
<evidence type="ECO:0000256" key="1">
    <source>
        <dbReference type="ARBA" id="ARBA00001050"/>
    </source>
</evidence>
<feature type="binding site" evidence="11">
    <location>
        <position position="243"/>
    </location>
    <ligand>
        <name>substrate</name>
    </ligand>
</feature>
<comment type="cofactor">
    <cofactor evidence="2 11">
        <name>Mg(2+)</name>
        <dbReference type="ChEBI" id="CHEBI:18420"/>
    </cofactor>
</comment>
<gene>
    <name evidence="11 13" type="primary">prpB</name>
    <name evidence="14" type="ORF">BSIN_3502</name>
    <name evidence="13" type="ORF">WS67_03850</name>
</gene>
<feature type="binding site" evidence="11">
    <location>
        <position position="160"/>
    </location>
    <ligand>
        <name>substrate</name>
    </ligand>
</feature>
<comment type="subunit">
    <text evidence="8 11">Homotetramer; dimer of dimers.</text>
</comment>
<dbReference type="AlphaFoldDB" id="A0A124P9Y6"/>
<feature type="binding site" evidence="11">
    <location>
        <begin position="125"/>
        <end position="126"/>
    </location>
    <ligand>
        <name>substrate</name>
    </ligand>
</feature>
<evidence type="ECO:0000256" key="3">
    <source>
        <dbReference type="ARBA" id="ARBA00009282"/>
    </source>
</evidence>
<dbReference type="OrthoDB" id="9771433at2"/>
<dbReference type="EMBL" id="LOWA01000008">
    <property type="protein sequence ID" value="KVE30008.1"/>
    <property type="molecule type" value="Genomic_DNA"/>
</dbReference>
<comment type="function">
    <text evidence="11">Involved in the catabolism of short chain fatty acids (SCFA) via the 2-methylcitrate cycle (propionate degradation route). Catalyzes the thermodynamically favored C-C bond cleavage of (2R,3S)-2-methylisocitrate to yield pyruvate and succinate via an alpha-carboxy-carbanion intermediate.</text>
</comment>
<dbReference type="Proteomes" id="UP000198460">
    <property type="component" value="Unassembled WGS sequence"/>
</dbReference>
<evidence type="ECO:0000256" key="11">
    <source>
        <dbReference type="HAMAP-Rule" id="MF_01939"/>
    </source>
</evidence>
<evidence type="ECO:0000256" key="12">
    <source>
        <dbReference type="RuleBase" id="RU361121"/>
    </source>
</evidence>
<feature type="binding site" evidence="11">
    <location>
        <begin position="212"/>
        <end position="214"/>
    </location>
    <ligand>
        <name>substrate</name>
    </ligand>
</feature>
<dbReference type="SUPFAM" id="SSF51621">
    <property type="entry name" value="Phosphoenolpyruvate/pyruvate domain"/>
    <property type="match status" value="1"/>
</dbReference>
<dbReference type="EMBL" id="FXAN01000110">
    <property type="protein sequence ID" value="SMG02804.1"/>
    <property type="molecule type" value="Genomic_DNA"/>
</dbReference>
<dbReference type="GO" id="GO:0019629">
    <property type="term" value="P:propionate catabolic process, 2-methylcitrate cycle"/>
    <property type="evidence" value="ECO:0007669"/>
    <property type="project" value="UniProtKB-UniRule"/>
</dbReference>